<feature type="domain" description="Antitoxin Xre/MbcA/ParS-like middle" evidence="2">
    <location>
        <begin position="134"/>
        <end position="183"/>
    </location>
</feature>
<proteinExistence type="predicted"/>
<dbReference type="Proteomes" id="UP001201701">
    <property type="component" value="Unassembled WGS sequence"/>
</dbReference>
<dbReference type="InterPro" id="IPR056312">
    <property type="entry name" value="Xre-MbcA-ParS_M"/>
</dbReference>
<reference evidence="3 4" key="1">
    <citation type="submission" date="2022-02" db="EMBL/GenBank/DDBJ databases">
        <title>Draft genome sequence of Mezorhizobium retamae strain IRAMC:0171 isolated from Retama raetam nodules.</title>
        <authorList>
            <person name="Bengaied R."/>
            <person name="Sbissi I."/>
            <person name="Huber K."/>
            <person name="Ghodbane F."/>
            <person name="Nouioui I."/>
            <person name="Tarhouni M."/>
            <person name="Gtari M."/>
        </authorList>
    </citation>
    <scope>NUCLEOTIDE SEQUENCE [LARGE SCALE GENOMIC DNA]</scope>
    <source>
        <strain evidence="3 4">IRAMC:0171</strain>
    </source>
</reference>
<evidence type="ECO:0000313" key="3">
    <source>
        <dbReference type="EMBL" id="MCG7509009.1"/>
    </source>
</evidence>
<gene>
    <name evidence="3" type="ORF">L4923_28640</name>
</gene>
<accession>A0ABS9QR19</accession>
<feature type="domain" description="Antitoxin Xre/MbcA/ParS-like N-terminal" evidence="1">
    <location>
        <begin position="14"/>
        <end position="89"/>
    </location>
</feature>
<name>A0ABS9QR19_9HYPH</name>
<dbReference type="RefSeq" id="WP_239370507.1">
    <property type="nucleotide sequence ID" value="NZ_JAKREW010000065.1"/>
</dbReference>
<dbReference type="Pfam" id="PF23125">
    <property type="entry name" value="Xre-MbcA-ParS_M"/>
    <property type="match status" value="1"/>
</dbReference>
<comment type="caution">
    <text evidence="3">The sequence shown here is derived from an EMBL/GenBank/DDBJ whole genome shotgun (WGS) entry which is preliminary data.</text>
</comment>
<sequence length="245" mass="26123">MKELTSATGGVARSELERIAVAELERVLRGAVGETNEEAVASAALVGGSIAAAIVGLAPRQRRALYPVLKKPSKLAAKIVRLLLVDAAQMPDTAKTMPVIDSTAEISRSDPDLELPLQRNGLASLLIEEWAGQVAGSTYLEEKLGIPRSTLHRWQRRGEVIALRTGGRKHVFPLAQFVDGRPVSGIREVLASIGHPRTAWAWLLKPAVEFGGEAPIALLAKDRSADVIRGASAFSMDQGQSTQAA</sequence>
<evidence type="ECO:0008006" key="5">
    <source>
        <dbReference type="Google" id="ProtNLM"/>
    </source>
</evidence>
<dbReference type="Pfam" id="PF23124">
    <property type="entry name" value="Xre_MbcA_ParS-like_N"/>
    <property type="match status" value="1"/>
</dbReference>
<evidence type="ECO:0000259" key="2">
    <source>
        <dbReference type="Pfam" id="PF23125"/>
    </source>
</evidence>
<protein>
    <recommendedName>
        <fullName evidence="5">Antitoxin Xre/MbcA/ParS-like toxin-binding domain-containing protein</fullName>
    </recommendedName>
</protein>
<evidence type="ECO:0000259" key="1">
    <source>
        <dbReference type="Pfam" id="PF23124"/>
    </source>
</evidence>
<dbReference type="InterPro" id="IPR056313">
    <property type="entry name" value="Xre_MbcA_ParS-like_N"/>
</dbReference>
<evidence type="ECO:0000313" key="4">
    <source>
        <dbReference type="Proteomes" id="UP001201701"/>
    </source>
</evidence>
<organism evidence="3 4">
    <name type="scientific">Mesorhizobium retamae</name>
    <dbReference type="NCBI Taxonomy" id="2912854"/>
    <lineage>
        <taxon>Bacteria</taxon>
        <taxon>Pseudomonadati</taxon>
        <taxon>Pseudomonadota</taxon>
        <taxon>Alphaproteobacteria</taxon>
        <taxon>Hyphomicrobiales</taxon>
        <taxon>Phyllobacteriaceae</taxon>
        <taxon>Mesorhizobium</taxon>
    </lineage>
</organism>
<keyword evidence="4" id="KW-1185">Reference proteome</keyword>
<dbReference type="EMBL" id="JAKREW010000065">
    <property type="protein sequence ID" value="MCG7509009.1"/>
    <property type="molecule type" value="Genomic_DNA"/>
</dbReference>